<evidence type="ECO:0000256" key="4">
    <source>
        <dbReference type="ARBA" id="ARBA00023128"/>
    </source>
</evidence>
<proteinExistence type="inferred from homology"/>
<organism evidence="8 9">
    <name type="scientific">Pichia kluyveri</name>
    <name type="common">Yeast</name>
    <dbReference type="NCBI Taxonomy" id="36015"/>
    <lineage>
        <taxon>Eukaryota</taxon>
        <taxon>Fungi</taxon>
        <taxon>Dikarya</taxon>
        <taxon>Ascomycota</taxon>
        <taxon>Saccharomycotina</taxon>
        <taxon>Pichiomycetes</taxon>
        <taxon>Pichiales</taxon>
        <taxon>Pichiaceae</taxon>
        <taxon>Pichia</taxon>
    </lineage>
</organism>
<dbReference type="InterPro" id="IPR027539">
    <property type="entry name" value="Mdm10"/>
</dbReference>
<keyword evidence="4 6" id="KW-0496">Mitochondrion</keyword>
<dbReference type="Proteomes" id="UP001378960">
    <property type="component" value="Unassembled WGS sequence"/>
</dbReference>
<evidence type="ECO:0000256" key="2">
    <source>
        <dbReference type="ARBA" id="ARBA00022692"/>
    </source>
</evidence>
<keyword evidence="5 6" id="KW-0472">Membrane</keyword>
<comment type="caution">
    <text evidence="8">The sequence shown here is derived from an EMBL/GenBank/DDBJ whole genome shotgun (WGS) entry which is preliminary data.</text>
</comment>
<dbReference type="GO" id="GO:0015914">
    <property type="term" value="P:phospholipid transport"/>
    <property type="evidence" value="ECO:0007669"/>
    <property type="project" value="TreeGrafter"/>
</dbReference>
<evidence type="ECO:0000256" key="7">
    <source>
        <dbReference type="SAM" id="MobiDB-lite"/>
    </source>
</evidence>
<reference evidence="8 9" key="1">
    <citation type="journal article" date="2023" name="Elife">
        <title>Identification of key yeast species and microbe-microbe interactions impacting larval growth of Drosophila in the wild.</title>
        <authorList>
            <person name="Mure A."/>
            <person name="Sugiura Y."/>
            <person name="Maeda R."/>
            <person name="Honda K."/>
            <person name="Sakurai N."/>
            <person name="Takahashi Y."/>
            <person name="Watada M."/>
            <person name="Katoh T."/>
            <person name="Gotoh A."/>
            <person name="Gotoh Y."/>
            <person name="Taniguchi I."/>
            <person name="Nakamura K."/>
            <person name="Hayashi T."/>
            <person name="Katayama T."/>
            <person name="Uemura T."/>
            <person name="Hattori Y."/>
        </authorList>
    </citation>
    <scope>NUCLEOTIDE SEQUENCE [LARGE SCALE GENOMIC DNA]</scope>
    <source>
        <strain evidence="8 9">PK-24</strain>
    </source>
</reference>
<dbReference type="GO" id="GO:0051654">
    <property type="term" value="P:establishment of mitochondrion localization"/>
    <property type="evidence" value="ECO:0007669"/>
    <property type="project" value="TreeGrafter"/>
</dbReference>
<evidence type="ECO:0000256" key="3">
    <source>
        <dbReference type="ARBA" id="ARBA00022787"/>
    </source>
</evidence>
<evidence type="ECO:0000256" key="6">
    <source>
        <dbReference type="HAMAP-Rule" id="MF_03102"/>
    </source>
</evidence>
<comment type="subcellular location">
    <subcellularLocation>
        <location evidence="6">Mitochondrion outer membrane</location>
        <topology evidence="6">Multi-pass membrane protein</topology>
    </subcellularLocation>
    <text evidence="6">The ERMES/MDM complex localizes to a few discrete foci (around 10 per single cell), that represent mitochondria-endoplasmic reticulum junctions. These foci are often found next to mtDNA nucleoids.</text>
</comment>
<evidence type="ECO:0000313" key="8">
    <source>
        <dbReference type="EMBL" id="GMM48867.1"/>
    </source>
</evidence>
<dbReference type="HAMAP" id="MF_03102">
    <property type="entry name" value="Mdm10"/>
    <property type="match status" value="1"/>
</dbReference>
<dbReference type="GO" id="GO:0070096">
    <property type="term" value="P:mitochondrial outer membrane translocase complex assembly"/>
    <property type="evidence" value="ECO:0007669"/>
    <property type="project" value="UniProtKB-UniRule"/>
</dbReference>
<dbReference type="AlphaFoldDB" id="A0AAV5RCN8"/>
<feature type="region of interest" description="Disordered" evidence="7">
    <location>
        <begin position="371"/>
        <end position="398"/>
    </location>
</feature>
<dbReference type="GO" id="GO:1990456">
    <property type="term" value="P:mitochondrion-endoplasmic reticulum membrane tethering"/>
    <property type="evidence" value="ECO:0007669"/>
    <property type="project" value="UniProtKB-UniRule"/>
</dbReference>
<comment type="similarity">
    <text evidence="6">Belongs to the MDM10 family.</text>
</comment>
<dbReference type="GO" id="GO:0045040">
    <property type="term" value="P:protein insertion into mitochondrial outer membrane"/>
    <property type="evidence" value="ECO:0007669"/>
    <property type="project" value="UniProtKB-UniRule"/>
</dbReference>
<keyword evidence="2 6" id="KW-0812">Transmembrane</keyword>
<protein>
    <recommendedName>
        <fullName evidence="6">Mitochondrial distribution and morphology protein 10</fullName>
    </recommendedName>
    <alternativeName>
        <fullName evidence="6">Mitochondrial inheritance component MDM10</fullName>
    </alternativeName>
</protein>
<dbReference type="GO" id="GO:0032865">
    <property type="term" value="C:ERMES complex"/>
    <property type="evidence" value="ECO:0007669"/>
    <property type="project" value="UniProtKB-UniRule"/>
</dbReference>
<dbReference type="Pfam" id="PF12519">
    <property type="entry name" value="MDM10"/>
    <property type="match status" value="2"/>
</dbReference>
<keyword evidence="1 6" id="KW-1134">Transmembrane beta strand</keyword>
<accession>A0AAV5RCN8</accession>
<comment type="function">
    <text evidence="6">Component of the ERMES/MDM complex, which serves as a molecular tether to connect the endoplasmic reticulum and mitochondria. Components of this complex are involved in the control of mitochondrial shape and protein biogenesis and may function in phospholipid exchange. MDM10 is involved in the late assembly steps of the general translocase of the mitochondrial outer membrane (TOM complex). Functions in the TOM40-specific route of the assembly of outer membrane beta-barrel proteins, including the association of TOM40 with the receptor TOM22 and small TOM proteins. Can associate with the SAM(core) complex as well as the MDM12-MMM1 complex, both involved in late steps of the major beta-barrel assembly pathway, that is responsible for biogenesis of all outer membrane beta-barrel proteins. May act as a switch that shuttles between both complexes and channels precursor proteins into the TOM40-specific pathway. Plays a role in mitochondrial morphology and in the inheritance of mitochondria.</text>
</comment>
<evidence type="ECO:0000256" key="1">
    <source>
        <dbReference type="ARBA" id="ARBA00022452"/>
    </source>
</evidence>
<dbReference type="EMBL" id="BTGB01000009">
    <property type="protein sequence ID" value="GMM48867.1"/>
    <property type="molecule type" value="Genomic_DNA"/>
</dbReference>
<evidence type="ECO:0000313" key="9">
    <source>
        <dbReference type="Proteomes" id="UP001378960"/>
    </source>
</evidence>
<dbReference type="PANTHER" id="PTHR28035">
    <property type="entry name" value="MITOCHONDRIAL DISTRIBUTION AND MORPHOLOGY PROTEIN 10"/>
    <property type="match status" value="1"/>
</dbReference>
<comment type="subunit">
    <text evidence="6">Component of the ER-mitochondria encounter structure (ERMES) or MDM complex, composed of MMM1, MDM10, MDM12 and MDM34. Associates with the mitochondrial outer membrane sorting assembly machinery SAM(core) complex.</text>
</comment>
<comment type="domain">
    <text evidence="6">Lacks alpha-helical transmembrane segments, suggesting that it resides in the membrane via beta-sheet conformations similar to those predicted for other outer membrane proteins and porin.</text>
</comment>
<name>A0AAV5RCN8_PICKL</name>
<sequence length="516" mass="58924">MISYMDLIQNCFYSSTKWSWDNTYEHILETPRNLLHFQIPNGFSIIASNRNTKFNYSSINISQIERLEGSLSYLSTSTDLDKYYKPSSTLALNNILQGYRNITKEISHGDTIDHKPFLLYGKIYFPSQFIEGMIIKRFTPNHQLIVKFVNTPKLNKLTQTTSIFTFYLQRQTENSSHDFIYSTREALFGFRCLYHFNLDNSPSTFPINKSTYISSKIRKNYTEMNPSTLSLGCELWYSVGSVSPGVSIASRYTTYIDTMRYLTKSLPSVYSNLNPIKSIQSIPYAISCIHPLTFTFAVNPLLGTFESTYAIRSDAYFKTNSINDPENSQNKLSSYIAKMGIVLSSKYQFNIYSYDSDLIVGAQILRSKLSEVKQNDDERSATKSDTFDGIDKSPKITEDMPHIGKQNVVYKVSDKEYTESNNINLLDVSESFNDSIVGNKTKETNKALSEYKETADEDAYITSLKISGNITKQNMRVAWEGKFYDWFVSSGVSVDMKGLDSGPRILKYGVEFSYIA</sequence>
<keyword evidence="9" id="KW-1185">Reference proteome</keyword>
<dbReference type="GO" id="GO:0001401">
    <property type="term" value="C:SAM complex"/>
    <property type="evidence" value="ECO:0007669"/>
    <property type="project" value="TreeGrafter"/>
</dbReference>
<gene>
    <name evidence="6" type="primary">MDM10</name>
    <name evidence="8" type="ORF">DAPK24_054650</name>
</gene>
<dbReference type="PANTHER" id="PTHR28035:SF1">
    <property type="entry name" value="MITOCHONDRIAL DISTRIBUTION AND MORPHOLOGY PROTEIN 10"/>
    <property type="match status" value="1"/>
</dbReference>
<keyword evidence="3 6" id="KW-1000">Mitochondrion outer membrane</keyword>
<evidence type="ECO:0000256" key="5">
    <source>
        <dbReference type="ARBA" id="ARBA00023136"/>
    </source>
</evidence>